<evidence type="ECO:0000313" key="2">
    <source>
        <dbReference type="Proteomes" id="UP000499080"/>
    </source>
</evidence>
<comment type="caution">
    <text evidence="1">The sequence shown here is derived from an EMBL/GenBank/DDBJ whole genome shotgun (WGS) entry which is preliminary data.</text>
</comment>
<name>A0A4Y2R6I3_ARAVE</name>
<accession>A0A4Y2R6I3</accession>
<dbReference type="AlphaFoldDB" id="A0A4Y2R6I3"/>
<proteinExistence type="predicted"/>
<reference evidence="1 2" key="1">
    <citation type="journal article" date="2019" name="Sci. Rep.">
        <title>Orb-weaving spider Araneus ventricosus genome elucidates the spidroin gene catalogue.</title>
        <authorList>
            <person name="Kono N."/>
            <person name="Nakamura H."/>
            <person name="Ohtoshi R."/>
            <person name="Moran D.A.P."/>
            <person name="Shinohara A."/>
            <person name="Yoshida Y."/>
            <person name="Fujiwara M."/>
            <person name="Mori M."/>
            <person name="Tomita M."/>
            <person name="Arakawa K."/>
        </authorList>
    </citation>
    <scope>NUCLEOTIDE SEQUENCE [LARGE SCALE GENOMIC DNA]</scope>
</reference>
<protein>
    <submittedName>
        <fullName evidence="1">Uncharacterized protein</fullName>
    </submittedName>
</protein>
<dbReference type="EMBL" id="BGPR01015909">
    <property type="protein sequence ID" value="GBN71086.1"/>
    <property type="molecule type" value="Genomic_DNA"/>
</dbReference>
<evidence type="ECO:0000313" key="1">
    <source>
        <dbReference type="EMBL" id="GBN71086.1"/>
    </source>
</evidence>
<gene>
    <name evidence="1" type="ORF">AVEN_129434_1</name>
</gene>
<dbReference type="Proteomes" id="UP000499080">
    <property type="component" value="Unassembled WGS sequence"/>
</dbReference>
<sequence>MFHFSLLPLDEFQETPLKFLSWESLPAKSDFSFRQSHHLNRNLPSGARVRWGSYFFHVDQYDKEGFRKSAPMMQDADAIMNDYGTLFEGLGRARAFHK</sequence>
<organism evidence="1 2">
    <name type="scientific">Araneus ventricosus</name>
    <name type="common">Orbweaver spider</name>
    <name type="synonym">Epeira ventricosa</name>
    <dbReference type="NCBI Taxonomy" id="182803"/>
    <lineage>
        <taxon>Eukaryota</taxon>
        <taxon>Metazoa</taxon>
        <taxon>Ecdysozoa</taxon>
        <taxon>Arthropoda</taxon>
        <taxon>Chelicerata</taxon>
        <taxon>Arachnida</taxon>
        <taxon>Araneae</taxon>
        <taxon>Araneomorphae</taxon>
        <taxon>Entelegynae</taxon>
        <taxon>Araneoidea</taxon>
        <taxon>Araneidae</taxon>
        <taxon>Araneus</taxon>
    </lineage>
</organism>
<keyword evidence="2" id="KW-1185">Reference proteome</keyword>